<protein>
    <submittedName>
        <fullName evidence="2">LmbE-like deacetylase</fullName>
    </submittedName>
</protein>
<evidence type="ECO:0000256" key="1">
    <source>
        <dbReference type="SAM" id="Phobius"/>
    </source>
</evidence>
<dbReference type="OrthoDB" id="1749874at2"/>
<dbReference type="InterPro" id="IPR024078">
    <property type="entry name" value="LmbE-like_dom_sf"/>
</dbReference>
<organism evidence="2 3">
    <name type="scientific">Paraclostridium sordellii</name>
    <name type="common">Clostridium sordellii</name>
    <dbReference type="NCBI Taxonomy" id="1505"/>
    <lineage>
        <taxon>Bacteria</taxon>
        <taxon>Bacillati</taxon>
        <taxon>Bacillota</taxon>
        <taxon>Clostridia</taxon>
        <taxon>Peptostreptococcales</taxon>
        <taxon>Peptostreptococcaceae</taxon>
        <taxon>Paraclostridium</taxon>
    </lineage>
</organism>
<evidence type="ECO:0000313" key="3">
    <source>
        <dbReference type="Proteomes" id="UP000049127"/>
    </source>
</evidence>
<evidence type="ECO:0000313" key="2">
    <source>
        <dbReference type="EMBL" id="CEQ03036.1"/>
    </source>
</evidence>
<keyword evidence="1" id="KW-0812">Transmembrane</keyword>
<sequence>MKKKNTRIAIVIMLIAVIGFGCKFVYSQNEKVENKRFKDHVVFYPQHQDDEVLWGGTAIVDAIKECGADNVYVVLVSDGSGVNVFKQNPKFKDLTRKEKETLRNNEFRSCLSQLGVKSNNIIILADQSNKPGTHYDLMEKTILKFEKELGSVTHVAHHYKYDNHIMHRKNGQVLKRLSDEHEVADARYFVKPVYVKDIPEEDRDVYKANTIDVRDKVESALHEYKNIDEKNHKYGIGYTSAHSYFNHLLDDPNLTSVLSFY</sequence>
<keyword evidence="1" id="KW-1133">Transmembrane helix</keyword>
<dbReference type="InterPro" id="IPR003737">
    <property type="entry name" value="GlcNAc_PI_deacetylase-related"/>
</dbReference>
<reference evidence="2 3" key="1">
    <citation type="submission" date="2015-01" db="EMBL/GenBank/DDBJ databases">
        <authorList>
            <person name="Aslett A.Martin."/>
            <person name="De Silva Nishadi"/>
        </authorList>
    </citation>
    <scope>NUCLEOTIDE SEQUENCE [LARGE SCALE GENOMIC DNA]</scope>
    <source>
        <strain evidence="2 3">R28058</strain>
    </source>
</reference>
<dbReference type="SUPFAM" id="SSF102588">
    <property type="entry name" value="LmbE-like"/>
    <property type="match status" value="1"/>
</dbReference>
<dbReference type="RefSeq" id="WP_055341552.1">
    <property type="nucleotide sequence ID" value="NZ_CDNI01000003.1"/>
</dbReference>
<dbReference type="Proteomes" id="UP000049127">
    <property type="component" value="Unassembled WGS sequence"/>
</dbReference>
<dbReference type="Gene3D" id="3.40.50.10320">
    <property type="entry name" value="LmbE-like"/>
    <property type="match status" value="1"/>
</dbReference>
<dbReference type="AlphaFoldDB" id="A0A0C7QI16"/>
<accession>A0A0C7QI16</accession>
<dbReference type="Pfam" id="PF02585">
    <property type="entry name" value="PIG-L"/>
    <property type="match status" value="1"/>
</dbReference>
<name>A0A0C7QI16_PARSO</name>
<dbReference type="PROSITE" id="PS51257">
    <property type="entry name" value="PROKAR_LIPOPROTEIN"/>
    <property type="match status" value="1"/>
</dbReference>
<gene>
    <name evidence="2" type="ORF">R28058_07691</name>
</gene>
<proteinExistence type="predicted"/>
<keyword evidence="1" id="KW-0472">Membrane</keyword>
<dbReference type="EMBL" id="CEKZ01000003">
    <property type="protein sequence ID" value="CEQ03036.1"/>
    <property type="molecule type" value="Genomic_DNA"/>
</dbReference>
<feature type="transmembrane region" description="Helical" evidence="1">
    <location>
        <begin position="7"/>
        <end position="26"/>
    </location>
</feature>